<dbReference type="Proteomes" id="UP001454086">
    <property type="component" value="Unassembled WGS sequence"/>
</dbReference>
<dbReference type="EMBL" id="JBBMFM010000012">
    <property type="protein sequence ID" value="MEQ2424373.1"/>
    <property type="molecule type" value="Genomic_DNA"/>
</dbReference>
<sequence>MAKGGSFDFKDVRKLQRQIERLEQERETFNQECIQELASRLLRKVKQRTPVGKAPKLDGPKTVKVKGSDGKSRTFLSKNGAIKQKYWAGYQGGTLRRGWTVGDIQKVGDNYQIEIINPTEYASYVEYGHRQTPGRYIPALGVSAKKAWVPGTFMLTISEKKLEAQAPGVLEKKLREYLKGVFDA</sequence>
<gene>
    <name evidence="3" type="ORF">WMQ36_05250</name>
</gene>
<feature type="compositionally biased region" description="Basic and acidic residues" evidence="2">
    <location>
        <begin position="55"/>
        <end position="70"/>
    </location>
</feature>
<dbReference type="RefSeq" id="WP_349117887.1">
    <property type="nucleotide sequence ID" value="NZ_JBBMFM010000012.1"/>
</dbReference>
<organism evidence="3 4">
    <name type="scientific">Enterocloster hominis</name>
    <name type="common">ex Hitch et al. 2024</name>
    <dbReference type="NCBI Taxonomy" id="1917870"/>
    <lineage>
        <taxon>Bacteria</taxon>
        <taxon>Bacillati</taxon>
        <taxon>Bacillota</taxon>
        <taxon>Clostridia</taxon>
        <taxon>Lachnospirales</taxon>
        <taxon>Lachnospiraceae</taxon>
        <taxon>Enterocloster</taxon>
    </lineage>
</organism>
<feature type="region of interest" description="Disordered" evidence="2">
    <location>
        <begin position="51"/>
        <end position="70"/>
    </location>
</feature>
<evidence type="ECO:0000313" key="3">
    <source>
        <dbReference type="EMBL" id="MEQ2424373.1"/>
    </source>
</evidence>
<keyword evidence="4" id="KW-1185">Reference proteome</keyword>
<evidence type="ECO:0000256" key="1">
    <source>
        <dbReference type="SAM" id="Coils"/>
    </source>
</evidence>
<protein>
    <submittedName>
        <fullName evidence="3">HK97 gp10 family phage protein</fullName>
    </submittedName>
</protein>
<dbReference type="InterPro" id="IPR010064">
    <property type="entry name" value="HK97-gp10_tail"/>
</dbReference>
<proteinExistence type="predicted"/>
<dbReference type="Pfam" id="PF04883">
    <property type="entry name" value="HK97-gp10_like"/>
    <property type="match status" value="1"/>
</dbReference>
<feature type="coiled-coil region" evidence="1">
    <location>
        <begin position="12"/>
        <end position="39"/>
    </location>
</feature>
<keyword evidence="1" id="KW-0175">Coiled coil</keyword>
<name>A0ABV1D1V3_9FIRM</name>
<evidence type="ECO:0000256" key="2">
    <source>
        <dbReference type="SAM" id="MobiDB-lite"/>
    </source>
</evidence>
<accession>A0ABV1D1V3</accession>
<evidence type="ECO:0000313" key="4">
    <source>
        <dbReference type="Proteomes" id="UP001454086"/>
    </source>
</evidence>
<reference evidence="3 4" key="1">
    <citation type="submission" date="2024-03" db="EMBL/GenBank/DDBJ databases">
        <title>Human intestinal bacterial collection.</title>
        <authorList>
            <person name="Pauvert C."/>
            <person name="Hitch T.C.A."/>
            <person name="Clavel T."/>
        </authorList>
    </citation>
    <scope>NUCLEOTIDE SEQUENCE [LARGE SCALE GENOMIC DNA]</scope>
    <source>
        <strain evidence="3 4">CLA-SR-H021</strain>
    </source>
</reference>
<comment type="caution">
    <text evidence="3">The sequence shown here is derived from an EMBL/GenBank/DDBJ whole genome shotgun (WGS) entry which is preliminary data.</text>
</comment>